<dbReference type="InterPro" id="IPR021860">
    <property type="entry name" value="Peptidase_S12_Pab87-rel_C"/>
</dbReference>
<name>A0A7U2QU96_ASPFN</name>
<protein>
    <submittedName>
        <fullName evidence="4">Beta-lactamase/transpeptidase-like protein</fullName>
    </submittedName>
</protein>
<dbReference type="Proteomes" id="UP000596276">
    <property type="component" value="Chromosome 5"/>
</dbReference>
<dbReference type="PANTHER" id="PTHR46825">
    <property type="entry name" value="D-ALANYL-D-ALANINE-CARBOXYPEPTIDASE/ENDOPEPTIDASE AMPH"/>
    <property type="match status" value="1"/>
</dbReference>
<sequence>MQRGTSPFTPEFDDLVNTLLAEWHVPGTSIAILDGPDTFTKGYGISKYPDTPATPQTLYYTASTTKSFTAAALSLLIDDNTNTTNPLTWTTTLTTLIPSDFILPNTHATETITLEDALSHRTGLPEHSYHFCPDNSLSPKDEVRRLRHLPMTAAIREKYMYNSFMYTAVSHAIETLTGIELGVFLREEIWGPLGMDATFWKLSDVPDGGLDGEVMAGGYVWDDSSSSPSSGSTSGSTSTSSGFVEIDYPEYTELSGAGCMISNVEDYAKWIRCMMYQNEPLSKKGHAALTEPRIASMSGATNPFPGPHLYALGWRVDYYRGEKIVWHTGSIRGFGSVMMYLPDREWGLVIMGNSTMTSNQMQQVLYMDLLDGLLGTPVRERVDWGAVIREKKSRRREELACARERLYPELPGPVLRPALEVREYVGSYWHPGYGGMDLGLDGEGTGLVADRRSQEFSMLIALEHVSGELWLARLQEMYKDPRDYEVVRAEFRLGSDGVREVGVDLEPTMDGKLIWFRRERAECKSSWLL</sequence>
<evidence type="ECO:0000259" key="2">
    <source>
        <dbReference type="Pfam" id="PF00144"/>
    </source>
</evidence>
<evidence type="ECO:0000313" key="4">
    <source>
        <dbReference type="EMBL" id="QRD84657.1"/>
    </source>
</evidence>
<evidence type="ECO:0000259" key="3">
    <source>
        <dbReference type="Pfam" id="PF11954"/>
    </source>
</evidence>
<organism evidence="4 5">
    <name type="scientific">Aspergillus flavus (strain ATCC 200026 / FGSC A1120 / IAM 13836 / NRRL 3357 / JCM 12722 / SRRC 167)</name>
    <dbReference type="NCBI Taxonomy" id="332952"/>
    <lineage>
        <taxon>Eukaryota</taxon>
        <taxon>Fungi</taxon>
        <taxon>Dikarya</taxon>
        <taxon>Ascomycota</taxon>
        <taxon>Pezizomycotina</taxon>
        <taxon>Eurotiomycetes</taxon>
        <taxon>Eurotiomycetidae</taxon>
        <taxon>Eurotiales</taxon>
        <taxon>Aspergillaceae</taxon>
        <taxon>Aspergillus</taxon>
        <taxon>Aspergillus subgen. Circumdati</taxon>
    </lineage>
</organism>
<dbReference type="Gene3D" id="3.40.710.10">
    <property type="entry name" value="DD-peptidase/beta-lactamase superfamily"/>
    <property type="match status" value="1"/>
</dbReference>
<comment type="similarity">
    <text evidence="1">Belongs to the peptidase S12 family.</text>
</comment>
<dbReference type="SUPFAM" id="SSF56601">
    <property type="entry name" value="beta-lactamase/transpeptidase-like"/>
    <property type="match status" value="1"/>
</dbReference>
<dbReference type="VEuPathDB" id="FungiDB:F9C07_2071321"/>
<dbReference type="AlphaFoldDB" id="A0A7U2QU96"/>
<dbReference type="InterPro" id="IPR012338">
    <property type="entry name" value="Beta-lactam/transpept-like"/>
</dbReference>
<dbReference type="PANTHER" id="PTHR46825:SF9">
    <property type="entry name" value="BETA-LACTAMASE-RELATED DOMAIN-CONTAINING PROTEIN"/>
    <property type="match status" value="1"/>
</dbReference>
<accession>A0A7U2QU96</accession>
<dbReference type="VEuPathDB" id="FungiDB:AFLA_009460"/>
<proteinExistence type="inferred from homology"/>
<feature type="domain" description="Beta-lactamase-related" evidence="2">
    <location>
        <begin position="12"/>
        <end position="355"/>
    </location>
</feature>
<dbReference type="InterPro" id="IPR050491">
    <property type="entry name" value="AmpC-like"/>
</dbReference>
<reference evidence="5" key="1">
    <citation type="journal article" date="2021" name="G3 (Bethesda)">
        <title>Chromosome assembled and annotated genome sequence of Aspergillus flavus NRRL 3357.</title>
        <authorList>
            <person name="Skerker J.M."/>
            <person name="Pianalto K.M."/>
            <person name="Mondo S.J."/>
            <person name="Yang K."/>
            <person name="Arkin A.P."/>
            <person name="Keller N.P."/>
            <person name="Grigoriev I.V."/>
            <person name="Louise Glass N.L."/>
        </authorList>
    </citation>
    <scope>NUCLEOTIDE SEQUENCE [LARGE SCALE GENOMIC DNA]</scope>
    <source>
        <strain evidence="5">ATCC 200026 / FGSC A1120 / IAM 13836 / NRRL 3357 / JCM 12722 / SRRC 167</strain>
    </source>
</reference>
<dbReference type="Pfam" id="PF00144">
    <property type="entry name" value="Beta-lactamase"/>
    <property type="match status" value="1"/>
</dbReference>
<keyword evidence="5" id="KW-1185">Reference proteome</keyword>
<dbReference type="InterPro" id="IPR001466">
    <property type="entry name" value="Beta-lactam-related"/>
</dbReference>
<gene>
    <name evidence="4" type="ORF">F9C07_2071321</name>
</gene>
<feature type="domain" description="Peptidase S12 Pab87-related C-terminal" evidence="3">
    <location>
        <begin position="415"/>
        <end position="518"/>
    </location>
</feature>
<dbReference type="Pfam" id="PF11954">
    <property type="entry name" value="DUF3471"/>
    <property type="match status" value="1"/>
</dbReference>
<evidence type="ECO:0000313" key="5">
    <source>
        <dbReference type="Proteomes" id="UP000596276"/>
    </source>
</evidence>
<evidence type="ECO:0000256" key="1">
    <source>
        <dbReference type="ARBA" id="ARBA00038215"/>
    </source>
</evidence>
<dbReference type="EMBL" id="CP044621">
    <property type="protein sequence ID" value="QRD84657.1"/>
    <property type="molecule type" value="Genomic_DNA"/>
</dbReference>